<reference evidence="1 2" key="1">
    <citation type="submission" date="2019-01" db="EMBL/GenBank/DDBJ databases">
        <title>Filimonas sp. strain TTM-71.</title>
        <authorList>
            <person name="Chen W.-M."/>
        </authorList>
    </citation>
    <scope>NUCLEOTIDE SEQUENCE [LARGE SCALE GENOMIC DNA]</scope>
    <source>
        <strain evidence="1 2">TTM-71</strain>
    </source>
</reference>
<comment type="caution">
    <text evidence="1">The sequence shown here is derived from an EMBL/GenBank/DDBJ whole genome shotgun (WGS) entry which is preliminary data.</text>
</comment>
<sequence length="272" mass="30209">MKKNKLMAAAAITLFMAACSPKEKRTDLPAIINKSQLSFSVTQKSGHDNILYLQSNTKGVIPYWDYAEGVSTRVNDTVSLPFSGDYYIKYGANSPGGLVMDSTKITVSKTDLSLIADPEWGLIAGSTPQGKTWVLDMTAPIGWFGFDYGKPSGDNWDWHPSYAGNEWVMPNRDYGEMTFDLNGSKNYSRSLKNETGQVTKCTGKFSIDPVKKMVYLIGCEVLFGGDYYKNSSNWSELKILKLTETSMILAVIRDKPNPGDSPCYIGFNFKLK</sequence>
<name>A0A4Q1D7R4_9BACT</name>
<accession>A0A4Q1D7R4</accession>
<proteinExistence type="predicted"/>
<protein>
    <recommendedName>
        <fullName evidence="3">PKD domain-containing protein</fullName>
    </recommendedName>
</protein>
<keyword evidence="2" id="KW-1185">Reference proteome</keyword>
<dbReference type="EMBL" id="SDHZ01000002">
    <property type="protein sequence ID" value="RXK83801.1"/>
    <property type="molecule type" value="Genomic_DNA"/>
</dbReference>
<dbReference type="AlphaFoldDB" id="A0A4Q1D7R4"/>
<dbReference type="Proteomes" id="UP000290545">
    <property type="component" value="Unassembled WGS sequence"/>
</dbReference>
<evidence type="ECO:0000313" key="2">
    <source>
        <dbReference type="Proteomes" id="UP000290545"/>
    </source>
</evidence>
<gene>
    <name evidence="1" type="ORF">ESB13_17165</name>
</gene>
<evidence type="ECO:0000313" key="1">
    <source>
        <dbReference type="EMBL" id="RXK83801.1"/>
    </source>
</evidence>
<evidence type="ECO:0008006" key="3">
    <source>
        <dbReference type="Google" id="ProtNLM"/>
    </source>
</evidence>
<dbReference type="PROSITE" id="PS51257">
    <property type="entry name" value="PROKAR_LIPOPROTEIN"/>
    <property type="match status" value="1"/>
</dbReference>
<dbReference type="RefSeq" id="WP_129004853.1">
    <property type="nucleotide sequence ID" value="NZ_SDHZ01000002.1"/>
</dbReference>
<organism evidence="1 2">
    <name type="scientific">Filimonas effusa</name>
    <dbReference type="NCBI Taxonomy" id="2508721"/>
    <lineage>
        <taxon>Bacteria</taxon>
        <taxon>Pseudomonadati</taxon>
        <taxon>Bacteroidota</taxon>
        <taxon>Chitinophagia</taxon>
        <taxon>Chitinophagales</taxon>
        <taxon>Chitinophagaceae</taxon>
        <taxon>Filimonas</taxon>
    </lineage>
</organism>
<dbReference type="OrthoDB" id="646668at2"/>